<name>I3C6Q2_9FLAO</name>
<feature type="domain" description="GYF" evidence="2">
    <location>
        <begin position="4"/>
        <end position="48"/>
    </location>
</feature>
<dbReference type="Pfam" id="PF14237">
    <property type="entry name" value="GYF_2"/>
    <property type="match status" value="1"/>
</dbReference>
<dbReference type="AlphaFoldDB" id="I3C6Q2"/>
<accession>I3C6Q2</accession>
<dbReference type="HOGENOM" id="CLU_1684221_0_0_10"/>
<organism evidence="3 4">
    <name type="scientific">Galbibacter orientalis DSM 19592</name>
    <dbReference type="NCBI Taxonomy" id="926559"/>
    <lineage>
        <taxon>Bacteria</taxon>
        <taxon>Pseudomonadati</taxon>
        <taxon>Bacteroidota</taxon>
        <taxon>Flavobacteriia</taxon>
        <taxon>Flavobacteriales</taxon>
        <taxon>Flavobacteriaceae</taxon>
        <taxon>Galbibacter</taxon>
    </lineage>
</organism>
<evidence type="ECO:0000256" key="1">
    <source>
        <dbReference type="SAM" id="Phobius"/>
    </source>
</evidence>
<dbReference type="Proteomes" id="UP000004690">
    <property type="component" value="Unassembled WGS sequence"/>
</dbReference>
<keyword evidence="1" id="KW-0472">Membrane</keyword>
<keyword evidence="1" id="KW-1133">Transmembrane helix</keyword>
<keyword evidence="1" id="KW-0812">Transmembrane</keyword>
<evidence type="ECO:0000313" key="4">
    <source>
        <dbReference type="Proteomes" id="UP000004690"/>
    </source>
</evidence>
<evidence type="ECO:0000259" key="2">
    <source>
        <dbReference type="Pfam" id="PF14237"/>
    </source>
</evidence>
<dbReference type="OrthoDB" id="9764015at2"/>
<protein>
    <recommendedName>
        <fullName evidence="2">GYF domain-containing protein</fullName>
    </recommendedName>
</protein>
<feature type="transmembrane region" description="Helical" evidence="1">
    <location>
        <begin position="132"/>
        <end position="151"/>
    </location>
</feature>
<dbReference type="InterPro" id="IPR025640">
    <property type="entry name" value="GYF_2"/>
</dbReference>
<dbReference type="RefSeq" id="WP_008612686.1">
    <property type="nucleotide sequence ID" value="NZ_JH651379.1"/>
</dbReference>
<reference evidence="3 4" key="1">
    <citation type="submission" date="2012-02" db="EMBL/GenBank/DDBJ databases">
        <title>Improved High-Quality Draft genome of Joostella marina DSM 19592.</title>
        <authorList>
            <consortium name="US DOE Joint Genome Institute (JGI-PGF)"/>
            <person name="Lucas S."/>
            <person name="Copeland A."/>
            <person name="Lapidus A."/>
            <person name="Bruce D."/>
            <person name="Goodwin L."/>
            <person name="Pitluck S."/>
            <person name="Peters L."/>
            <person name="Chertkov O."/>
            <person name="Ovchinnikova G."/>
            <person name="Kyrpides N."/>
            <person name="Mavromatis K."/>
            <person name="Detter J.C."/>
            <person name="Han C."/>
            <person name="Land M."/>
            <person name="Hauser L."/>
            <person name="Markowitz V."/>
            <person name="Cheng J.-F."/>
            <person name="Hugenholtz P."/>
            <person name="Woyke T."/>
            <person name="Wu D."/>
            <person name="Tindall B."/>
            <person name="Brambilla E."/>
            <person name="Klenk H.-P."/>
            <person name="Eisen J.A."/>
        </authorList>
    </citation>
    <scope>NUCLEOTIDE SEQUENCE [LARGE SCALE GENOMIC DNA]</scope>
    <source>
        <strain evidence="3 4">DSM 19592</strain>
    </source>
</reference>
<feature type="transmembrane region" description="Helical" evidence="1">
    <location>
        <begin position="78"/>
        <end position="94"/>
    </location>
</feature>
<keyword evidence="4" id="KW-1185">Reference proteome</keyword>
<dbReference type="EMBL" id="JH651379">
    <property type="protein sequence ID" value="EIJ39295.1"/>
    <property type="molecule type" value="Genomic_DNA"/>
</dbReference>
<dbReference type="STRING" id="926559.JoomaDRAFT_2307"/>
<evidence type="ECO:0000313" key="3">
    <source>
        <dbReference type="EMBL" id="EIJ39295.1"/>
    </source>
</evidence>
<proteinExistence type="predicted"/>
<sequence length="156" mass="18453">MKEYFIFINNKKTGPYKLSELDVLKINKNTLVWTNGMDQWQKAAEVSEINSLLDKAPPPLPTHVNDGFYLYLKKNYKYIFLTFGISLIAGYYIHENFFDYWLTEQYNLRYDSPVFVANSSSMTKDIILLRDFFKILVWGLGIFIIPIFYIFKKKGK</sequence>
<gene>
    <name evidence="3" type="ORF">JoomaDRAFT_2307</name>
</gene>